<dbReference type="Pfam" id="PF01066">
    <property type="entry name" value="CDP-OH_P_transf"/>
    <property type="match status" value="1"/>
</dbReference>
<keyword evidence="5" id="KW-1185">Reference proteome</keyword>
<dbReference type="InterPro" id="IPR043130">
    <property type="entry name" value="CDP-OH_PTrfase_TM_dom"/>
</dbReference>
<evidence type="ECO:0000313" key="4">
    <source>
        <dbReference type="EMBL" id="GAA3398044.1"/>
    </source>
</evidence>
<evidence type="ECO:0000256" key="3">
    <source>
        <dbReference type="SAM" id="Phobius"/>
    </source>
</evidence>
<sequence>MLLQTAVLGGLAASVGLGASGWLAGSTFALFTWALLTGALLRSGATSLGPANAVTLARATLVGGVAALVADSLAGRSTPVALLVTLAVVAWLMDGVDGQVARRTGTTTRLGARFDGEVDSILVLVLSVYVAGSLGPWVVAIGAYRYAFVVAGWLLPWLRGDLPRRQSRSAVAALQGIVLIVAATGVVPTPALTAVVGLALAVLTWSFGRDMRYLHQLDARQRATVTGEAAEVRTVPAPEPFVGVGQ</sequence>
<gene>
    <name evidence="4" type="ORF">GCM10020369_80310</name>
</gene>
<protein>
    <submittedName>
        <fullName evidence="4">CDP-alcohol phosphatidyltransferase family protein</fullName>
    </submittedName>
</protein>
<accession>A0ABP6TD26</accession>
<evidence type="ECO:0000313" key="5">
    <source>
        <dbReference type="Proteomes" id="UP001501676"/>
    </source>
</evidence>
<organism evidence="4 5">
    <name type="scientific">Cryptosporangium minutisporangium</name>
    <dbReference type="NCBI Taxonomy" id="113569"/>
    <lineage>
        <taxon>Bacteria</taxon>
        <taxon>Bacillati</taxon>
        <taxon>Actinomycetota</taxon>
        <taxon>Actinomycetes</taxon>
        <taxon>Cryptosporangiales</taxon>
        <taxon>Cryptosporangiaceae</taxon>
        <taxon>Cryptosporangium</taxon>
    </lineage>
</organism>
<evidence type="ECO:0000256" key="2">
    <source>
        <dbReference type="RuleBase" id="RU003750"/>
    </source>
</evidence>
<dbReference type="InterPro" id="IPR000462">
    <property type="entry name" value="CDP-OH_P_trans"/>
</dbReference>
<dbReference type="EMBL" id="BAAAYN010000075">
    <property type="protein sequence ID" value="GAA3398044.1"/>
    <property type="molecule type" value="Genomic_DNA"/>
</dbReference>
<dbReference type="InterPro" id="IPR048254">
    <property type="entry name" value="CDP_ALCOHOL_P_TRANSF_CS"/>
</dbReference>
<feature type="transmembrane region" description="Helical" evidence="3">
    <location>
        <begin position="76"/>
        <end position="93"/>
    </location>
</feature>
<keyword evidence="3" id="KW-0472">Membrane</keyword>
<keyword evidence="1 2" id="KW-0808">Transferase</keyword>
<evidence type="ECO:0000256" key="1">
    <source>
        <dbReference type="ARBA" id="ARBA00022679"/>
    </source>
</evidence>
<comment type="caution">
    <text evidence="4">The sequence shown here is derived from an EMBL/GenBank/DDBJ whole genome shotgun (WGS) entry which is preliminary data.</text>
</comment>
<dbReference type="Gene3D" id="1.20.120.1760">
    <property type="match status" value="1"/>
</dbReference>
<comment type="similarity">
    <text evidence="2">Belongs to the CDP-alcohol phosphatidyltransferase class-I family.</text>
</comment>
<name>A0ABP6TD26_9ACTN</name>
<proteinExistence type="inferred from homology"/>
<keyword evidence="3" id="KW-0812">Transmembrane</keyword>
<feature type="transmembrane region" description="Helical" evidence="3">
    <location>
        <begin position="192"/>
        <end position="208"/>
    </location>
</feature>
<dbReference type="RefSeq" id="WP_345733579.1">
    <property type="nucleotide sequence ID" value="NZ_BAAAYN010000075.1"/>
</dbReference>
<reference evidence="5" key="1">
    <citation type="journal article" date="2019" name="Int. J. Syst. Evol. Microbiol.">
        <title>The Global Catalogue of Microorganisms (GCM) 10K type strain sequencing project: providing services to taxonomists for standard genome sequencing and annotation.</title>
        <authorList>
            <consortium name="The Broad Institute Genomics Platform"/>
            <consortium name="The Broad Institute Genome Sequencing Center for Infectious Disease"/>
            <person name="Wu L."/>
            <person name="Ma J."/>
        </authorList>
    </citation>
    <scope>NUCLEOTIDE SEQUENCE [LARGE SCALE GENOMIC DNA]</scope>
    <source>
        <strain evidence="5">JCM 9458</strain>
    </source>
</reference>
<dbReference type="PROSITE" id="PS00379">
    <property type="entry name" value="CDP_ALCOHOL_P_TRANSF"/>
    <property type="match status" value="1"/>
</dbReference>
<dbReference type="Proteomes" id="UP001501676">
    <property type="component" value="Unassembled WGS sequence"/>
</dbReference>
<keyword evidence="3" id="KW-1133">Transmembrane helix</keyword>